<accession>A0A0G4IZ19</accession>
<reference evidence="3 4" key="1">
    <citation type="submission" date="2015-02" db="EMBL/GenBank/DDBJ databases">
        <authorList>
            <person name="Chooi Y.-H."/>
        </authorList>
    </citation>
    <scope>NUCLEOTIDE SEQUENCE [LARGE SCALE GENOMIC DNA]</scope>
    <source>
        <strain evidence="3">E3</strain>
    </source>
</reference>
<feature type="region of interest" description="Disordered" evidence="1">
    <location>
        <begin position="207"/>
        <end position="230"/>
    </location>
</feature>
<dbReference type="STRING" id="37360.A0A0G4IZ19"/>
<dbReference type="PROSITE" id="PS50858">
    <property type="entry name" value="BSD"/>
    <property type="match status" value="1"/>
</dbReference>
<feature type="domain" description="BSD" evidence="2">
    <location>
        <begin position="146"/>
        <end position="181"/>
    </location>
</feature>
<evidence type="ECO:0000259" key="2">
    <source>
        <dbReference type="PROSITE" id="PS50858"/>
    </source>
</evidence>
<evidence type="ECO:0000313" key="3">
    <source>
        <dbReference type="EMBL" id="CEP00570.1"/>
    </source>
</evidence>
<dbReference type="Pfam" id="PF03909">
    <property type="entry name" value="BSD"/>
    <property type="match status" value="1"/>
</dbReference>
<dbReference type="InterPro" id="IPR035925">
    <property type="entry name" value="BSD_dom_sf"/>
</dbReference>
<dbReference type="PANTHER" id="PTHR16019:SF6">
    <property type="entry name" value="SYNAPSE-ASSOCIATED PROTEIN 1"/>
    <property type="match status" value="1"/>
</dbReference>
<keyword evidence="4" id="KW-1185">Reference proteome</keyword>
<dbReference type="OrthoDB" id="47923at2759"/>
<dbReference type="GO" id="GO:0005794">
    <property type="term" value="C:Golgi apparatus"/>
    <property type="evidence" value="ECO:0007669"/>
    <property type="project" value="TreeGrafter"/>
</dbReference>
<dbReference type="InterPro" id="IPR005607">
    <property type="entry name" value="BSD_dom"/>
</dbReference>
<dbReference type="Gene3D" id="1.10.3970.10">
    <property type="entry name" value="BSD domain"/>
    <property type="match status" value="1"/>
</dbReference>
<dbReference type="PANTHER" id="PTHR16019">
    <property type="entry name" value="SYNAPSE-ASSOCIATED PROTEIN"/>
    <property type="match status" value="1"/>
</dbReference>
<dbReference type="Proteomes" id="UP000039324">
    <property type="component" value="Unassembled WGS sequence"/>
</dbReference>
<evidence type="ECO:0000313" key="4">
    <source>
        <dbReference type="Proteomes" id="UP000039324"/>
    </source>
</evidence>
<gene>
    <name evidence="3" type="ORF">PBRA_001624</name>
</gene>
<dbReference type="EMBL" id="CDSF01000101">
    <property type="protein sequence ID" value="CEP00570.1"/>
    <property type="molecule type" value="Genomic_DNA"/>
</dbReference>
<proteinExistence type="predicted"/>
<protein>
    <recommendedName>
        <fullName evidence="2">BSD domain-containing protein</fullName>
    </recommendedName>
</protein>
<dbReference type="AlphaFoldDB" id="A0A0G4IZ19"/>
<dbReference type="GO" id="GO:0005634">
    <property type="term" value="C:nucleus"/>
    <property type="evidence" value="ECO:0007669"/>
    <property type="project" value="TreeGrafter"/>
</dbReference>
<dbReference type="SUPFAM" id="SSF140383">
    <property type="entry name" value="BSD domain-like"/>
    <property type="match status" value="1"/>
</dbReference>
<organism evidence="3 4">
    <name type="scientific">Plasmodiophora brassicae</name>
    <name type="common">Clubroot disease agent</name>
    <dbReference type="NCBI Taxonomy" id="37360"/>
    <lineage>
        <taxon>Eukaryota</taxon>
        <taxon>Sar</taxon>
        <taxon>Rhizaria</taxon>
        <taxon>Endomyxa</taxon>
        <taxon>Phytomyxea</taxon>
        <taxon>Plasmodiophorida</taxon>
        <taxon>Plasmodiophoridae</taxon>
        <taxon>Plasmodiophora</taxon>
    </lineage>
</organism>
<feature type="region of interest" description="Disordered" evidence="1">
    <location>
        <begin position="69"/>
        <end position="96"/>
    </location>
</feature>
<dbReference type="GO" id="GO:0038203">
    <property type="term" value="P:TORC2 signaling"/>
    <property type="evidence" value="ECO:0007669"/>
    <property type="project" value="TreeGrafter"/>
</dbReference>
<name>A0A0G4IZ19_PLABS</name>
<sequence>MLSRWVGTLQDSGRKLQGQLAESGQRLQTTLRESGREIQTKIEEAREQFQVEERARAARVHRAQRLQQMKRMVRHRKRSRSAMTDDPGTENAIVPPWHCEEDGERRGELKRQIFALSADEGLFLKEPSTAIPFDIGVASMFAEVPLAEDRNLSQLRFRLVPRRISDETFFRNYFAAVNRIRQSLGVPPLILDFVVDAGGVPMVERTLTEPPGVDGSPGQEVRGAGPDDEGIMDEIDSLLKELDLADNTSVGE</sequence>
<feature type="compositionally biased region" description="Basic residues" evidence="1">
    <location>
        <begin position="71"/>
        <end position="80"/>
    </location>
</feature>
<dbReference type="InterPro" id="IPR051494">
    <property type="entry name" value="BSD_domain-containing"/>
</dbReference>
<evidence type="ECO:0000256" key="1">
    <source>
        <dbReference type="SAM" id="MobiDB-lite"/>
    </source>
</evidence>